<dbReference type="InParanoid" id="A0A2V0PKX0"/>
<evidence type="ECO:0000313" key="2">
    <source>
        <dbReference type="EMBL" id="GBF99682.1"/>
    </source>
</evidence>
<evidence type="ECO:0000313" key="3">
    <source>
        <dbReference type="Proteomes" id="UP000247498"/>
    </source>
</evidence>
<name>A0A2V0PKX0_9CHLO</name>
<organism evidence="2 3">
    <name type="scientific">Raphidocelis subcapitata</name>
    <dbReference type="NCBI Taxonomy" id="307507"/>
    <lineage>
        <taxon>Eukaryota</taxon>
        <taxon>Viridiplantae</taxon>
        <taxon>Chlorophyta</taxon>
        <taxon>core chlorophytes</taxon>
        <taxon>Chlorophyceae</taxon>
        <taxon>CS clade</taxon>
        <taxon>Sphaeropleales</taxon>
        <taxon>Selenastraceae</taxon>
        <taxon>Raphidocelis</taxon>
    </lineage>
</organism>
<feature type="region of interest" description="Disordered" evidence="1">
    <location>
        <begin position="18"/>
        <end position="42"/>
    </location>
</feature>
<dbReference type="EMBL" id="BDRX01000168">
    <property type="protein sequence ID" value="GBF99682.1"/>
    <property type="molecule type" value="Genomic_DNA"/>
</dbReference>
<evidence type="ECO:0000256" key="1">
    <source>
        <dbReference type="SAM" id="MobiDB-lite"/>
    </source>
</evidence>
<keyword evidence="3" id="KW-1185">Reference proteome</keyword>
<feature type="compositionally biased region" description="Low complexity" evidence="1">
    <location>
        <begin position="26"/>
        <end position="42"/>
    </location>
</feature>
<protein>
    <submittedName>
        <fullName evidence="2">Uncharacterized protein</fullName>
    </submittedName>
</protein>
<proteinExistence type="predicted"/>
<gene>
    <name evidence="2" type="ORF">Rsub_12376</name>
</gene>
<reference evidence="2 3" key="1">
    <citation type="journal article" date="2018" name="Sci. Rep.">
        <title>Raphidocelis subcapitata (=Pseudokirchneriella subcapitata) provides an insight into genome evolution and environmental adaptations in the Sphaeropleales.</title>
        <authorList>
            <person name="Suzuki S."/>
            <person name="Yamaguchi H."/>
            <person name="Nakajima N."/>
            <person name="Kawachi M."/>
        </authorList>
    </citation>
    <scope>NUCLEOTIDE SEQUENCE [LARGE SCALE GENOMIC DNA]</scope>
    <source>
        <strain evidence="2 3">NIES-35</strain>
    </source>
</reference>
<comment type="caution">
    <text evidence="2">The sequence shown here is derived from an EMBL/GenBank/DDBJ whole genome shotgun (WGS) entry which is preliminary data.</text>
</comment>
<accession>A0A2V0PKX0</accession>
<dbReference type="AlphaFoldDB" id="A0A2V0PKX0"/>
<sequence length="122" mass="13245">MEAALPLELDEVVEVASIAAPPPQRRPAAAAPGSPSKARRSGGAAADALAWARRAAAAHLRSCRDLLAKLKDWLRRLIDFVLDEFEPWFKWVVLDAALALVVAVLAARVEPLRVLFETIGWA</sequence>
<dbReference type="Proteomes" id="UP000247498">
    <property type="component" value="Unassembled WGS sequence"/>
</dbReference>